<accession>A0A3A8M931</accession>
<evidence type="ECO:0000313" key="3">
    <source>
        <dbReference type="Proteomes" id="UP000273405"/>
    </source>
</evidence>
<feature type="compositionally biased region" description="Low complexity" evidence="1">
    <location>
        <begin position="34"/>
        <end position="43"/>
    </location>
</feature>
<organism evidence="2 3">
    <name type="scientific">Corallococcus sicarius</name>
    <dbReference type="NCBI Taxonomy" id="2316726"/>
    <lineage>
        <taxon>Bacteria</taxon>
        <taxon>Pseudomonadati</taxon>
        <taxon>Myxococcota</taxon>
        <taxon>Myxococcia</taxon>
        <taxon>Myxococcales</taxon>
        <taxon>Cystobacterineae</taxon>
        <taxon>Myxococcaceae</taxon>
        <taxon>Corallococcus</taxon>
    </lineage>
</organism>
<proteinExistence type="predicted"/>
<feature type="compositionally biased region" description="Low complexity" evidence="1">
    <location>
        <begin position="79"/>
        <end position="96"/>
    </location>
</feature>
<evidence type="ECO:0000313" key="2">
    <source>
        <dbReference type="EMBL" id="RKH27789.1"/>
    </source>
</evidence>
<dbReference type="Proteomes" id="UP000273405">
    <property type="component" value="Unassembled WGS sequence"/>
</dbReference>
<feature type="compositionally biased region" description="Basic residues" evidence="1">
    <location>
        <begin position="97"/>
        <end position="106"/>
    </location>
</feature>
<name>A0A3A8M931_9BACT</name>
<keyword evidence="3" id="KW-1185">Reference proteome</keyword>
<evidence type="ECO:0000256" key="1">
    <source>
        <dbReference type="SAM" id="MobiDB-lite"/>
    </source>
</evidence>
<dbReference type="AlphaFoldDB" id="A0A3A8M931"/>
<comment type="caution">
    <text evidence="2">The sequence shown here is derived from an EMBL/GenBank/DDBJ whole genome shotgun (WGS) entry which is preliminary data.</text>
</comment>
<feature type="region of interest" description="Disordered" evidence="1">
    <location>
        <begin position="1"/>
        <end position="106"/>
    </location>
</feature>
<gene>
    <name evidence="2" type="ORF">D7X12_40550</name>
</gene>
<reference evidence="3" key="1">
    <citation type="submission" date="2018-09" db="EMBL/GenBank/DDBJ databases">
        <authorList>
            <person name="Livingstone P.G."/>
            <person name="Whitworth D.E."/>
        </authorList>
    </citation>
    <scope>NUCLEOTIDE SEQUENCE [LARGE SCALE GENOMIC DNA]</scope>
    <source>
        <strain evidence="3">CA040B</strain>
    </source>
</reference>
<sequence length="106" mass="11763">MGGHQAVAAKERGQQAHLPGGGFAVRFARRQQQRGRGPVQQGRLDGTEPPVEEHQLARGAFPMPQQEPVPGERPRRPLQRGGRQGLVRSQLQQGVLRGRRGFQRAY</sequence>
<protein>
    <submittedName>
        <fullName evidence="2">Uncharacterized protein</fullName>
    </submittedName>
</protein>
<dbReference type="EMBL" id="RAWG01000554">
    <property type="protein sequence ID" value="RKH27789.1"/>
    <property type="molecule type" value="Genomic_DNA"/>
</dbReference>